<keyword evidence="5" id="KW-0067">ATP-binding</keyword>
<dbReference type="PANTHER" id="PTHR24221:SF640">
    <property type="entry name" value="MULTIDRUG EXPORT ATP-BINDING_PERMEASE PROTEIN YGAD-RELATED"/>
    <property type="match status" value="1"/>
</dbReference>
<keyword evidence="3 8" id="KW-0812">Transmembrane</keyword>
<dbReference type="PROSITE" id="PS00211">
    <property type="entry name" value="ABC_TRANSPORTER_1"/>
    <property type="match status" value="1"/>
</dbReference>
<feature type="transmembrane region" description="Helical" evidence="8">
    <location>
        <begin position="12"/>
        <end position="35"/>
    </location>
</feature>
<dbReference type="PANTHER" id="PTHR24221">
    <property type="entry name" value="ATP-BINDING CASSETTE SUB-FAMILY B"/>
    <property type="match status" value="1"/>
</dbReference>
<keyword evidence="12" id="KW-1185">Reference proteome</keyword>
<dbReference type="Gene3D" id="1.20.1560.10">
    <property type="entry name" value="ABC transporter type 1, transmembrane domain"/>
    <property type="match status" value="1"/>
</dbReference>
<sequence>MKLLLRIIKMTGGYWKYLTISIFSLIMLNILNFTTPALVRELTSRLEQNTLTENFIWLLSGILLLAYLLRFLFSFLSSYLSHKVSWNLVPEIYWKMYDHLQKLSLHFYHNKQTGDLMSHIINDADKVETLISHALPDIFSSVFTILIIVILLFSINVKLAMATCIPIPFVIVFAVKFSSRISSIFVKSRKVMGEINAILQDNLSGIKEIQAFGKQREESKRVHEITRKYAALEVNALKNITFFRPMIQFFTSIGTVVVLGYGGWMGLHGELPISDIVGFILYLNLLYEPVTTMSRTLEDFTRAFSGAIRIFEILDSEPDIVDLPDAVPMEKCDGGLTFENVSFHYSFDSPVLKNVSFHVEPGKMLALVGPTGVGKTTIISLIERFYDPQEGRVLIDGQDIRKYKIDSLRKNISMVLQDVFLFHGTIEENIAYGAANPSIEQIIEAAKIASAHEFIQDMPEAYKTMIGERGVRLSGGQKQRIAIARAVLRNSPILILDEATASVDVQTEKEIQDSIQKLAGTRTIIVIAHRLSTVKRADQILVLDQGEIVEVGTHDELSKTGGLYASYCSVQFQAEEMD</sequence>
<evidence type="ECO:0000313" key="11">
    <source>
        <dbReference type="EMBL" id="GAP41451.1"/>
    </source>
</evidence>
<dbReference type="FunFam" id="3.40.50.300:FF:000287">
    <property type="entry name" value="Multidrug ABC transporter ATP-binding protein"/>
    <property type="match status" value="1"/>
</dbReference>
<evidence type="ECO:0000256" key="5">
    <source>
        <dbReference type="ARBA" id="ARBA00022840"/>
    </source>
</evidence>
<dbReference type="Gene3D" id="3.40.50.300">
    <property type="entry name" value="P-loop containing nucleotide triphosphate hydrolases"/>
    <property type="match status" value="1"/>
</dbReference>
<organism evidence="11">
    <name type="scientific">Flexilinea flocculi</name>
    <dbReference type="NCBI Taxonomy" id="1678840"/>
    <lineage>
        <taxon>Bacteria</taxon>
        <taxon>Bacillati</taxon>
        <taxon>Chloroflexota</taxon>
        <taxon>Anaerolineae</taxon>
        <taxon>Anaerolineales</taxon>
        <taxon>Anaerolineaceae</taxon>
        <taxon>Flexilinea</taxon>
    </lineage>
</organism>
<keyword evidence="2" id="KW-0813">Transport</keyword>
<evidence type="ECO:0000259" key="9">
    <source>
        <dbReference type="PROSITE" id="PS50893"/>
    </source>
</evidence>
<dbReference type="SMART" id="SM00382">
    <property type="entry name" value="AAA"/>
    <property type="match status" value="1"/>
</dbReference>
<evidence type="ECO:0000256" key="1">
    <source>
        <dbReference type="ARBA" id="ARBA00004651"/>
    </source>
</evidence>
<feature type="domain" description="ABC transmembrane type-1" evidence="10">
    <location>
        <begin position="20"/>
        <end position="302"/>
    </location>
</feature>
<comment type="subcellular location">
    <subcellularLocation>
        <location evidence="1">Cell membrane</location>
        <topology evidence="1">Multi-pass membrane protein</topology>
    </subcellularLocation>
</comment>
<evidence type="ECO:0000256" key="3">
    <source>
        <dbReference type="ARBA" id="ARBA00022692"/>
    </source>
</evidence>
<dbReference type="EMBL" id="DF968181">
    <property type="protein sequence ID" value="GAP41451.1"/>
    <property type="molecule type" value="Genomic_DNA"/>
</dbReference>
<dbReference type="InterPro" id="IPR011527">
    <property type="entry name" value="ABC1_TM_dom"/>
</dbReference>
<evidence type="ECO:0000256" key="4">
    <source>
        <dbReference type="ARBA" id="ARBA00022741"/>
    </source>
</evidence>
<evidence type="ECO:0000313" key="12">
    <source>
        <dbReference type="Proteomes" id="UP000053370"/>
    </source>
</evidence>
<dbReference type="GO" id="GO:0016887">
    <property type="term" value="F:ATP hydrolysis activity"/>
    <property type="evidence" value="ECO:0007669"/>
    <property type="project" value="InterPro"/>
</dbReference>
<dbReference type="PROSITE" id="PS50893">
    <property type="entry name" value="ABC_TRANSPORTER_2"/>
    <property type="match status" value="1"/>
</dbReference>
<name>A0A0S7BSI7_9CHLR</name>
<dbReference type="AlphaFoldDB" id="A0A0S7BSI7"/>
<evidence type="ECO:0000259" key="10">
    <source>
        <dbReference type="PROSITE" id="PS50929"/>
    </source>
</evidence>
<accession>A0A0S7BSI7</accession>
<dbReference type="RefSeq" id="WP_062282689.1">
    <property type="nucleotide sequence ID" value="NZ_DF968181.1"/>
</dbReference>
<proteinExistence type="predicted"/>
<dbReference type="InterPro" id="IPR027417">
    <property type="entry name" value="P-loop_NTPase"/>
</dbReference>
<dbReference type="STRING" id="1678840.ATC1_131440"/>
<dbReference type="GO" id="GO:0005886">
    <property type="term" value="C:plasma membrane"/>
    <property type="evidence" value="ECO:0007669"/>
    <property type="project" value="UniProtKB-SubCell"/>
</dbReference>
<dbReference type="Pfam" id="PF00664">
    <property type="entry name" value="ABC_membrane"/>
    <property type="match status" value="1"/>
</dbReference>
<dbReference type="GO" id="GO:0140359">
    <property type="term" value="F:ABC-type transporter activity"/>
    <property type="evidence" value="ECO:0007669"/>
    <property type="project" value="InterPro"/>
</dbReference>
<dbReference type="CDD" id="cd18778">
    <property type="entry name" value="ABC_6TM_exporter_like"/>
    <property type="match status" value="1"/>
</dbReference>
<evidence type="ECO:0000256" key="6">
    <source>
        <dbReference type="ARBA" id="ARBA00022989"/>
    </source>
</evidence>
<dbReference type="GO" id="GO:0005524">
    <property type="term" value="F:ATP binding"/>
    <property type="evidence" value="ECO:0007669"/>
    <property type="project" value="UniProtKB-KW"/>
</dbReference>
<dbReference type="PROSITE" id="PS50929">
    <property type="entry name" value="ABC_TM1F"/>
    <property type="match status" value="1"/>
</dbReference>
<dbReference type="Proteomes" id="UP000053370">
    <property type="component" value="Unassembled WGS sequence"/>
</dbReference>
<evidence type="ECO:0000256" key="7">
    <source>
        <dbReference type="ARBA" id="ARBA00023136"/>
    </source>
</evidence>
<evidence type="ECO:0000256" key="8">
    <source>
        <dbReference type="SAM" id="Phobius"/>
    </source>
</evidence>
<dbReference type="InterPro" id="IPR036640">
    <property type="entry name" value="ABC1_TM_sf"/>
</dbReference>
<keyword evidence="7 8" id="KW-0472">Membrane</keyword>
<keyword evidence="6 8" id="KW-1133">Transmembrane helix</keyword>
<dbReference type="PATRIC" id="fig|1678840.3.peg.2902"/>
<dbReference type="SUPFAM" id="SSF52540">
    <property type="entry name" value="P-loop containing nucleoside triphosphate hydrolases"/>
    <property type="match status" value="1"/>
</dbReference>
<dbReference type="InterPro" id="IPR003439">
    <property type="entry name" value="ABC_transporter-like_ATP-bd"/>
</dbReference>
<dbReference type="InterPro" id="IPR017871">
    <property type="entry name" value="ABC_transporter-like_CS"/>
</dbReference>
<feature type="transmembrane region" description="Helical" evidence="8">
    <location>
        <begin position="55"/>
        <end position="73"/>
    </location>
</feature>
<feature type="transmembrane region" description="Helical" evidence="8">
    <location>
        <begin position="134"/>
        <end position="153"/>
    </location>
</feature>
<dbReference type="SUPFAM" id="SSF90123">
    <property type="entry name" value="ABC transporter transmembrane region"/>
    <property type="match status" value="1"/>
</dbReference>
<gene>
    <name evidence="11" type="ORF">ATC1_131440</name>
</gene>
<evidence type="ECO:0000256" key="2">
    <source>
        <dbReference type="ARBA" id="ARBA00022448"/>
    </source>
</evidence>
<protein>
    <submittedName>
        <fullName evidence="11">ABC-type multidrug transport system, ATPase and permease component</fullName>
    </submittedName>
</protein>
<dbReference type="InterPro" id="IPR039421">
    <property type="entry name" value="Type_1_exporter"/>
</dbReference>
<keyword evidence="4" id="KW-0547">Nucleotide-binding</keyword>
<dbReference type="OrthoDB" id="9770415at2"/>
<feature type="domain" description="ABC transporter" evidence="9">
    <location>
        <begin position="336"/>
        <end position="570"/>
    </location>
</feature>
<dbReference type="InterPro" id="IPR003593">
    <property type="entry name" value="AAA+_ATPase"/>
</dbReference>
<feature type="transmembrane region" description="Helical" evidence="8">
    <location>
        <begin position="247"/>
        <end position="265"/>
    </location>
</feature>
<feature type="transmembrane region" description="Helical" evidence="8">
    <location>
        <begin position="159"/>
        <end position="179"/>
    </location>
</feature>
<dbReference type="Pfam" id="PF00005">
    <property type="entry name" value="ABC_tran"/>
    <property type="match status" value="1"/>
</dbReference>
<reference evidence="11" key="1">
    <citation type="journal article" date="2015" name="Genome Announc.">
        <title>Draft Genome Sequence of Anaerolineae Strain TC1, a Novel Isolate from a Methanogenic Wastewater Treatment System.</title>
        <authorList>
            <person name="Matsuura N."/>
            <person name="Tourlousse D.M."/>
            <person name="Sun L."/>
            <person name="Toyonaga M."/>
            <person name="Kuroda K."/>
            <person name="Ohashi A."/>
            <person name="Cruz R."/>
            <person name="Yamaguchi T."/>
            <person name="Sekiguchi Y."/>
        </authorList>
    </citation>
    <scope>NUCLEOTIDE SEQUENCE [LARGE SCALE GENOMIC DNA]</scope>
    <source>
        <strain evidence="11">TC1</strain>
    </source>
</reference>